<feature type="region of interest" description="Disordered" evidence="1">
    <location>
        <begin position="1"/>
        <end position="22"/>
    </location>
</feature>
<gene>
    <name evidence="3" type="ORF">ES332_D11G319100v1</name>
</gene>
<accession>A0A5D2IV06</accession>
<name>A0A5D2IV06_GOSTO</name>
<feature type="transmembrane region" description="Helical" evidence="2">
    <location>
        <begin position="53"/>
        <end position="73"/>
    </location>
</feature>
<keyword evidence="2" id="KW-1133">Transmembrane helix</keyword>
<feature type="transmembrane region" description="Helical" evidence="2">
    <location>
        <begin position="79"/>
        <end position="101"/>
    </location>
</feature>
<keyword evidence="2" id="KW-0812">Transmembrane</keyword>
<keyword evidence="2" id="KW-0472">Membrane</keyword>
<dbReference type="AlphaFoldDB" id="A0A5D2IV06"/>
<sequence>MLRERTPIPTFRADFGDGETSDDATERRFRVSRPTVVAEACARGWQKCAALRHWAKACGALGFASLLLVWAGLINWAWVVVWARVTIRLVCLIWFVTGFGLPGKMGSYKIYVEGPV</sequence>
<evidence type="ECO:0000313" key="3">
    <source>
        <dbReference type="EMBL" id="TYH46204.1"/>
    </source>
</evidence>
<dbReference type="Proteomes" id="UP000322667">
    <property type="component" value="Chromosome D11"/>
</dbReference>
<evidence type="ECO:0000313" key="4">
    <source>
        <dbReference type="Proteomes" id="UP000322667"/>
    </source>
</evidence>
<evidence type="ECO:0000256" key="1">
    <source>
        <dbReference type="SAM" id="MobiDB-lite"/>
    </source>
</evidence>
<reference evidence="3 4" key="1">
    <citation type="submission" date="2019-07" db="EMBL/GenBank/DDBJ databases">
        <title>WGS assembly of Gossypium tomentosum.</title>
        <authorList>
            <person name="Chen Z.J."/>
            <person name="Sreedasyam A."/>
            <person name="Ando A."/>
            <person name="Song Q."/>
            <person name="De L."/>
            <person name="Hulse-Kemp A."/>
            <person name="Ding M."/>
            <person name="Ye W."/>
            <person name="Kirkbride R."/>
            <person name="Jenkins J."/>
            <person name="Plott C."/>
            <person name="Lovell J."/>
            <person name="Lin Y.-M."/>
            <person name="Vaughn R."/>
            <person name="Liu B."/>
            <person name="Li W."/>
            <person name="Simpson S."/>
            <person name="Scheffler B."/>
            <person name="Saski C."/>
            <person name="Grover C."/>
            <person name="Hu G."/>
            <person name="Conover J."/>
            <person name="Carlson J."/>
            <person name="Shu S."/>
            <person name="Boston L."/>
            <person name="Williams M."/>
            <person name="Peterson D."/>
            <person name="Mcgee K."/>
            <person name="Jones D."/>
            <person name="Wendel J."/>
            <person name="Stelly D."/>
            <person name="Grimwood J."/>
            <person name="Schmutz J."/>
        </authorList>
    </citation>
    <scope>NUCLEOTIDE SEQUENCE [LARGE SCALE GENOMIC DNA]</scope>
    <source>
        <strain evidence="3">7179.01</strain>
    </source>
</reference>
<proteinExistence type="predicted"/>
<keyword evidence="4" id="KW-1185">Reference proteome</keyword>
<dbReference type="EMBL" id="CM017633">
    <property type="protein sequence ID" value="TYH46204.1"/>
    <property type="molecule type" value="Genomic_DNA"/>
</dbReference>
<organism evidence="3 4">
    <name type="scientific">Gossypium tomentosum</name>
    <name type="common">Hawaiian cotton</name>
    <name type="synonym">Gossypium sandvicense</name>
    <dbReference type="NCBI Taxonomy" id="34277"/>
    <lineage>
        <taxon>Eukaryota</taxon>
        <taxon>Viridiplantae</taxon>
        <taxon>Streptophyta</taxon>
        <taxon>Embryophyta</taxon>
        <taxon>Tracheophyta</taxon>
        <taxon>Spermatophyta</taxon>
        <taxon>Magnoliopsida</taxon>
        <taxon>eudicotyledons</taxon>
        <taxon>Gunneridae</taxon>
        <taxon>Pentapetalae</taxon>
        <taxon>rosids</taxon>
        <taxon>malvids</taxon>
        <taxon>Malvales</taxon>
        <taxon>Malvaceae</taxon>
        <taxon>Malvoideae</taxon>
        <taxon>Gossypium</taxon>
    </lineage>
</organism>
<evidence type="ECO:0000256" key="2">
    <source>
        <dbReference type="SAM" id="Phobius"/>
    </source>
</evidence>
<protein>
    <submittedName>
        <fullName evidence="3">Uncharacterized protein</fullName>
    </submittedName>
</protein>